<feature type="compositionally biased region" description="Basic and acidic residues" evidence="1">
    <location>
        <begin position="214"/>
        <end position="250"/>
    </location>
</feature>
<evidence type="ECO:0000256" key="1">
    <source>
        <dbReference type="SAM" id="MobiDB-lite"/>
    </source>
</evidence>
<reference evidence="2" key="1">
    <citation type="submission" date="2020-06" db="EMBL/GenBank/DDBJ databases">
        <authorList>
            <person name="Li T."/>
            <person name="Hu X."/>
            <person name="Zhang T."/>
            <person name="Song X."/>
            <person name="Zhang H."/>
            <person name="Dai N."/>
            <person name="Sheng W."/>
            <person name="Hou X."/>
            <person name="Wei L."/>
        </authorList>
    </citation>
    <scope>NUCLEOTIDE SEQUENCE</scope>
    <source>
        <strain evidence="2">K16</strain>
        <tissue evidence="2">Leaf</tissue>
    </source>
</reference>
<protein>
    <submittedName>
        <fullName evidence="2">Uncharacterized protein</fullName>
    </submittedName>
</protein>
<dbReference type="InterPro" id="IPR007493">
    <property type="entry name" value="DUF538"/>
</dbReference>
<dbReference type="SUPFAM" id="SSF141562">
    <property type="entry name" value="At5g01610-like"/>
    <property type="match status" value="1"/>
</dbReference>
<evidence type="ECO:0000313" key="3">
    <source>
        <dbReference type="Proteomes" id="UP001289374"/>
    </source>
</evidence>
<evidence type="ECO:0000313" key="2">
    <source>
        <dbReference type="EMBL" id="KAK4399020.1"/>
    </source>
</evidence>
<comment type="caution">
    <text evidence="2">The sequence shown here is derived from an EMBL/GenBank/DDBJ whole genome shotgun (WGS) entry which is preliminary data.</text>
</comment>
<keyword evidence="3" id="KW-1185">Reference proteome</keyword>
<dbReference type="PANTHER" id="PTHR31676">
    <property type="entry name" value="T31J12.3 PROTEIN-RELATED"/>
    <property type="match status" value="1"/>
</dbReference>
<name>A0AAE2BVM1_9LAMI</name>
<feature type="region of interest" description="Disordered" evidence="1">
    <location>
        <begin position="193"/>
        <end position="250"/>
    </location>
</feature>
<dbReference type="PANTHER" id="PTHR31676:SF185">
    <property type="entry name" value="TRANSMEMBRANE PROTEIN"/>
    <property type="match status" value="1"/>
</dbReference>
<dbReference type="EMBL" id="JACGWL010000007">
    <property type="protein sequence ID" value="KAK4399020.1"/>
    <property type="molecule type" value="Genomic_DNA"/>
</dbReference>
<gene>
    <name evidence="2" type="ORF">Sango_1377500</name>
</gene>
<sequence length="642" mass="72206">MAFYGYKGDVDDCYWTPYSSGYVYDFASAPIQASDQYSSPYEFGEPELFKSSSACYRDYSFATPPELNYSAYTYSEPQIVHYEPSGYHHSYNYYQCSVNPSEINHSEPKFLRYEPPPHDRCYFPSETKFTISYSTVEFNEPEFEEYDPTPYGGGYDPATTYGKPLPPSEITCYPRSVPKSDATSLESFSYGSIPSPYGIDDDLPAKPPNGSKPIDAKTDEKPDVETGDKVTSDGGRVEPTDVKASDDSPCYEHQDGFENGIGGGYGFESERQVGQIPYGSGLEAMDLCESIFGYWPCLAKQQQQQQQQQRCKCREACHQERIMDPCKSALDYLFGSPGVYDYETYHHQWQADRYNSSTSIHDLLKSRGLPAGLFPKNGVKSYELGEDGLLQVYLDWPCVAKFETRVMFESVVRANLSYGGLIGVEGLSQEELFLWLPVKDIIVYDPSSGLILFDIGVAHKQMSLSLFEDPPLCNPQDGLLDKNPRKEFGLKFRDESLNSLSQFLMSIINMNDGIEMSKPTILGSLSMHTCFNDTTFGSTVHKDLVGASGFKNRVWSEMENSRGRFSSISDWRKGLKILQSTVSDEYGPWDALVFQICCSQRGDVTNNLKQELFDLVCCGQSTMNSLEVYVQQKTSSSLGPWT</sequence>
<dbReference type="Gene3D" id="2.30.240.10">
    <property type="entry name" value="At5g01610-like"/>
    <property type="match status" value="1"/>
</dbReference>
<organism evidence="2 3">
    <name type="scientific">Sesamum angolense</name>
    <dbReference type="NCBI Taxonomy" id="2727404"/>
    <lineage>
        <taxon>Eukaryota</taxon>
        <taxon>Viridiplantae</taxon>
        <taxon>Streptophyta</taxon>
        <taxon>Embryophyta</taxon>
        <taxon>Tracheophyta</taxon>
        <taxon>Spermatophyta</taxon>
        <taxon>Magnoliopsida</taxon>
        <taxon>eudicotyledons</taxon>
        <taxon>Gunneridae</taxon>
        <taxon>Pentapetalae</taxon>
        <taxon>asterids</taxon>
        <taxon>lamiids</taxon>
        <taxon>Lamiales</taxon>
        <taxon>Pedaliaceae</taxon>
        <taxon>Sesamum</taxon>
    </lineage>
</organism>
<dbReference type="Pfam" id="PF04398">
    <property type="entry name" value="DUF538"/>
    <property type="match status" value="1"/>
</dbReference>
<reference evidence="2" key="2">
    <citation type="journal article" date="2024" name="Plant">
        <title>Genomic evolution and insights into agronomic trait innovations of Sesamum species.</title>
        <authorList>
            <person name="Miao H."/>
            <person name="Wang L."/>
            <person name="Qu L."/>
            <person name="Liu H."/>
            <person name="Sun Y."/>
            <person name="Le M."/>
            <person name="Wang Q."/>
            <person name="Wei S."/>
            <person name="Zheng Y."/>
            <person name="Lin W."/>
            <person name="Duan Y."/>
            <person name="Cao H."/>
            <person name="Xiong S."/>
            <person name="Wang X."/>
            <person name="Wei L."/>
            <person name="Li C."/>
            <person name="Ma Q."/>
            <person name="Ju M."/>
            <person name="Zhao R."/>
            <person name="Li G."/>
            <person name="Mu C."/>
            <person name="Tian Q."/>
            <person name="Mei H."/>
            <person name="Zhang T."/>
            <person name="Gao T."/>
            <person name="Zhang H."/>
        </authorList>
    </citation>
    <scope>NUCLEOTIDE SEQUENCE</scope>
    <source>
        <strain evidence="2">K16</strain>
    </source>
</reference>
<dbReference type="InterPro" id="IPR036758">
    <property type="entry name" value="At5g01610-like"/>
</dbReference>
<dbReference type="Proteomes" id="UP001289374">
    <property type="component" value="Unassembled WGS sequence"/>
</dbReference>
<accession>A0AAE2BVM1</accession>
<proteinExistence type="predicted"/>
<dbReference type="AlphaFoldDB" id="A0AAE2BVM1"/>